<proteinExistence type="predicted"/>
<accession>A0A3P6QFA6</accession>
<dbReference type="Proteomes" id="UP000281553">
    <property type="component" value="Unassembled WGS sequence"/>
</dbReference>
<reference evidence="1 2" key="1">
    <citation type="submission" date="2018-11" db="EMBL/GenBank/DDBJ databases">
        <authorList>
            <consortium name="Pathogen Informatics"/>
        </authorList>
    </citation>
    <scope>NUCLEOTIDE SEQUENCE [LARGE SCALE GENOMIC DNA]</scope>
</reference>
<organism evidence="1 2">
    <name type="scientific">Dibothriocephalus latus</name>
    <name type="common">Fish tapeworm</name>
    <name type="synonym">Diphyllobothrium latum</name>
    <dbReference type="NCBI Taxonomy" id="60516"/>
    <lineage>
        <taxon>Eukaryota</taxon>
        <taxon>Metazoa</taxon>
        <taxon>Spiralia</taxon>
        <taxon>Lophotrochozoa</taxon>
        <taxon>Platyhelminthes</taxon>
        <taxon>Cestoda</taxon>
        <taxon>Eucestoda</taxon>
        <taxon>Diphyllobothriidea</taxon>
        <taxon>Diphyllobothriidae</taxon>
        <taxon>Dibothriocephalus</taxon>
    </lineage>
</organism>
<protein>
    <submittedName>
        <fullName evidence="1">Uncharacterized protein</fullName>
    </submittedName>
</protein>
<dbReference type="AlphaFoldDB" id="A0A3P6QFA6"/>
<feature type="non-terminal residue" evidence="1">
    <location>
        <position position="198"/>
    </location>
</feature>
<dbReference type="EMBL" id="UYRU01014298">
    <property type="protein sequence ID" value="VDK50056.1"/>
    <property type="molecule type" value="Genomic_DNA"/>
</dbReference>
<evidence type="ECO:0000313" key="2">
    <source>
        <dbReference type="Proteomes" id="UP000281553"/>
    </source>
</evidence>
<name>A0A3P6QFA6_DIBLA</name>
<sequence>MLSTRDDSAAADHQVVGDVSSEVAEIRKTITSLSPRVQGVREATNSLSATLHVLVGRIKDYSELAPTVEKQLSSSEANALKLVGSEPMDSLEALETILGECSALLAERNSTASQAFGKMQALSQYFSNLPQILNVFWSLFFTTQAANSELLRRWELSGDWLEAQNSLLTMLASDWRTWSADMAKLSELVSQLKSEVEA</sequence>
<gene>
    <name evidence="1" type="ORF">DILT_LOCUS1766</name>
</gene>
<evidence type="ECO:0000313" key="1">
    <source>
        <dbReference type="EMBL" id="VDK50056.1"/>
    </source>
</evidence>
<keyword evidence="2" id="KW-1185">Reference proteome</keyword>